<dbReference type="EMBL" id="SKBQ01000006">
    <property type="protein sequence ID" value="TPX09188.1"/>
    <property type="molecule type" value="Genomic_DNA"/>
</dbReference>
<dbReference type="RefSeq" id="XP_030990801.1">
    <property type="nucleotide sequence ID" value="XM_031135641.1"/>
</dbReference>
<evidence type="ECO:0008006" key="5">
    <source>
        <dbReference type="Google" id="ProtNLM"/>
    </source>
</evidence>
<dbReference type="Proteomes" id="UP000319257">
    <property type="component" value="Unassembled WGS sequence"/>
</dbReference>
<proteinExistence type="predicted"/>
<sequence>MGITVAQGGMAFGIAVDDPSSLACSPGDTIVGCAIRKMPLVSPDAVVTVTLCGRAKTKLIVRSGNNSTRTYRGRFGLVDQRAHMQTLFRGPLHIVNGEPARQWPFTIRVPTHCAPKALGPVSQAESYLPTDAASVAATPLPNSFYMDGGPGFSHRQREGFVEYFITATLTYTHGGERKSAEATLPIALKTVTGDPPIVDFQLRRYRQIGCVSSFKLLPGVDDSQLTFKHKFRQALHSSKVPRFQGFMEMALPGTIQLDNPSTIPILLRFVPDPKMTSSELAGTPIEITLVSMHMQVETEIGLRCEGTFGPHDGEAGFKTRVPIWPPIRGGGGAILIPCTPEQAPVDVGARADFKVSRVKAFRDNMSPTSTTFNIKRWHRADFEFRARVGEAGEFRMKKSLVLTILPPGGELRSTAAQAAEQVGGSAQAASAAVSDGEEAPPPPFQARSESWIQPPAEQEAPPSFAQVRKEDAMAGRDRNNGESAGGSGASAS</sequence>
<name>A0A507AWI1_9PEZI</name>
<feature type="compositionally biased region" description="Gly residues" evidence="1">
    <location>
        <begin position="483"/>
        <end position="492"/>
    </location>
</feature>
<feature type="compositionally biased region" description="Basic and acidic residues" evidence="1">
    <location>
        <begin position="467"/>
        <end position="480"/>
    </location>
</feature>
<feature type="region of interest" description="Disordered" evidence="1">
    <location>
        <begin position="420"/>
        <end position="492"/>
    </location>
</feature>
<protein>
    <recommendedName>
        <fullName evidence="5">Arrestin-like N-terminal domain-containing protein</fullName>
    </recommendedName>
</protein>
<evidence type="ECO:0000313" key="4">
    <source>
        <dbReference type="Proteomes" id="UP000319257"/>
    </source>
</evidence>
<gene>
    <name evidence="2" type="ORF">E0L32_001550</name>
    <name evidence="3" type="ORF">E0L32_001648</name>
</gene>
<dbReference type="GeneID" id="41968997"/>
<evidence type="ECO:0000256" key="1">
    <source>
        <dbReference type="SAM" id="MobiDB-lite"/>
    </source>
</evidence>
<reference evidence="3 4" key="1">
    <citation type="submission" date="2019-06" db="EMBL/GenBank/DDBJ databases">
        <title>Draft genome sequence of the filamentous fungus Phialemoniopsis curvata isolated from diesel fuel.</title>
        <authorList>
            <person name="Varaljay V.A."/>
            <person name="Lyon W.J."/>
            <person name="Crouch A.L."/>
            <person name="Drake C.E."/>
            <person name="Hollomon J.M."/>
            <person name="Nadeau L.J."/>
            <person name="Nunn H.S."/>
            <person name="Stevenson B.S."/>
            <person name="Bojanowski C.L."/>
            <person name="Crookes-Goodson W.J."/>
        </authorList>
    </citation>
    <scope>NUCLEOTIDE SEQUENCE [LARGE SCALE GENOMIC DNA]</scope>
    <source>
        <strain evidence="3 4">D216</strain>
    </source>
</reference>
<evidence type="ECO:0000313" key="2">
    <source>
        <dbReference type="EMBL" id="TPX09090.1"/>
    </source>
</evidence>
<dbReference type="EMBL" id="SKBQ01000006">
    <property type="protein sequence ID" value="TPX09090.1"/>
    <property type="molecule type" value="Genomic_DNA"/>
</dbReference>
<dbReference type="AlphaFoldDB" id="A0A507AWI1"/>
<comment type="caution">
    <text evidence="3">The sequence shown here is derived from an EMBL/GenBank/DDBJ whole genome shotgun (WGS) entry which is preliminary data.</text>
</comment>
<keyword evidence="4" id="KW-1185">Reference proteome</keyword>
<accession>A0A507AWI1</accession>
<dbReference type="InParanoid" id="A0A507AWI1"/>
<dbReference type="OrthoDB" id="2333384at2759"/>
<organism evidence="3 4">
    <name type="scientific">Thyridium curvatum</name>
    <dbReference type="NCBI Taxonomy" id="1093900"/>
    <lineage>
        <taxon>Eukaryota</taxon>
        <taxon>Fungi</taxon>
        <taxon>Dikarya</taxon>
        <taxon>Ascomycota</taxon>
        <taxon>Pezizomycotina</taxon>
        <taxon>Sordariomycetes</taxon>
        <taxon>Sordariomycetidae</taxon>
        <taxon>Thyridiales</taxon>
        <taxon>Thyridiaceae</taxon>
        <taxon>Thyridium</taxon>
    </lineage>
</organism>
<feature type="compositionally biased region" description="Low complexity" evidence="1">
    <location>
        <begin position="420"/>
        <end position="434"/>
    </location>
</feature>
<evidence type="ECO:0000313" key="3">
    <source>
        <dbReference type="EMBL" id="TPX09188.1"/>
    </source>
</evidence>